<dbReference type="Proteomes" id="UP000184368">
    <property type="component" value="Unassembled WGS sequence"/>
</dbReference>
<evidence type="ECO:0000313" key="5">
    <source>
        <dbReference type="Proteomes" id="UP000184368"/>
    </source>
</evidence>
<dbReference type="InterPro" id="IPR000601">
    <property type="entry name" value="PKD_dom"/>
</dbReference>
<keyword evidence="2" id="KW-0472">Membrane</keyword>
<keyword evidence="5" id="KW-1185">Reference proteome</keyword>
<sequence length="375" mass="41146">MHNHPNFSGKLMRLDRRVWLVMGVTLLLSMLLLGFKSLGKRNCAALQVTVDGKQETGVAVRKPKTMVQFSVNAASGQAIWNFDDGTGVLKGNRVIHQFVRDGNYRVVAYLPGGCTYEQFVSVRNLSFLNQSASVEIDILEEPVKPKVGDLVHFYGITNVPAKRYEWRLLESSDSAQYGTVAVFHFPNPGTYKVHLKLDNDPRKVRVKMVTIKADIAAEAFPGAGNSDMGGLPSIPAGSAGGENPFEKLEPANTPGVSVPSGGQEQAEGGKTPKKAMDPGTFKDQLIEVIAGAKELSELYPYLDYGESTKVQEEGKPMLVNIGPFCRDMMRRKGAQIEQVQFSLDDKRAIQIIKVKVLEQKKKKGFLGSLFGGKDK</sequence>
<keyword evidence="2" id="KW-1133">Transmembrane helix</keyword>
<evidence type="ECO:0000313" key="4">
    <source>
        <dbReference type="EMBL" id="SHE28754.1"/>
    </source>
</evidence>
<evidence type="ECO:0000256" key="2">
    <source>
        <dbReference type="SAM" id="Phobius"/>
    </source>
</evidence>
<dbReference type="CDD" id="cd00146">
    <property type="entry name" value="PKD"/>
    <property type="match status" value="1"/>
</dbReference>
<dbReference type="EMBL" id="FQUO01000001">
    <property type="protein sequence ID" value="SHE28754.1"/>
    <property type="molecule type" value="Genomic_DNA"/>
</dbReference>
<name>A0A1M4S977_9BACT</name>
<feature type="transmembrane region" description="Helical" evidence="2">
    <location>
        <begin position="18"/>
        <end position="35"/>
    </location>
</feature>
<evidence type="ECO:0000256" key="1">
    <source>
        <dbReference type="SAM" id="MobiDB-lite"/>
    </source>
</evidence>
<protein>
    <recommendedName>
        <fullName evidence="3">PKD domain-containing protein</fullName>
    </recommendedName>
</protein>
<gene>
    <name evidence="4" type="ORF">SAMN05444008_10128</name>
</gene>
<keyword evidence="2" id="KW-0812">Transmembrane</keyword>
<dbReference type="AlphaFoldDB" id="A0A1M4S977"/>
<dbReference type="OrthoDB" id="642652at2"/>
<dbReference type="STRING" id="1302690.BUE76_23000"/>
<feature type="region of interest" description="Disordered" evidence="1">
    <location>
        <begin position="224"/>
        <end position="278"/>
    </location>
</feature>
<dbReference type="PROSITE" id="PS50093">
    <property type="entry name" value="PKD"/>
    <property type="match status" value="1"/>
</dbReference>
<accession>A0A1M4S977</accession>
<feature type="domain" description="PKD" evidence="3">
    <location>
        <begin position="80"/>
        <end position="106"/>
    </location>
</feature>
<dbReference type="InterPro" id="IPR035986">
    <property type="entry name" value="PKD_dom_sf"/>
</dbReference>
<dbReference type="RefSeq" id="WP_073038845.1">
    <property type="nucleotide sequence ID" value="NZ_FQUO01000001.1"/>
</dbReference>
<evidence type="ECO:0000259" key="3">
    <source>
        <dbReference type="PROSITE" id="PS50093"/>
    </source>
</evidence>
<dbReference type="SUPFAM" id="SSF49299">
    <property type="entry name" value="PKD domain"/>
    <property type="match status" value="1"/>
</dbReference>
<reference evidence="4 5" key="1">
    <citation type="submission" date="2016-11" db="EMBL/GenBank/DDBJ databases">
        <authorList>
            <person name="Jaros S."/>
            <person name="Januszkiewicz K."/>
            <person name="Wedrychowicz H."/>
        </authorList>
    </citation>
    <scope>NUCLEOTIDE SEQUENCE [LARGE SCALE GENOMIC DNA]</scope>
    <source>
        <strain evidence="4 5">DSM 26897</strain>
    </source>
</reference>
<proteinExistence type="predicted"/>
<organism evidence="4 5">
    <name type="scientific">Cnuella takakiae</name>
    <dbReference type="NCBI Taxonomy" id="1302690"/>
    <lineage>
        <taxon>Bacteria</taxon>
        <taxon>Pseudomonadati</taxon>
        <taxon>Bacteroidota</taxon>
        <taxon>Chitinophagia</taxon>
        <taxon>Chitinophagales</taxon>
        <taxon>Chitinophagaceae</taxon>
        <taxon>Cnuella</taxon>
    </lineage>
</organism>